<proteinExistence type="predicted"/>
<gene>
    <name evidence="1" type="ORF">BCT50_05945</name>
</gene>
<organism evidence="1 2">
    <name type="scientific">Vibrio lentus</name>
    <dbReference type="NCBI Taxonomy" id="136468"/>
    <lineage>
        <taxon>Bacteria</taxon>
        <taxon>Pseudomonadati</taxon>
        <taxon>Pseudomonadota</taxon>
        <taxon>Gammaproteobacteria</taxon>
        <taxon>Vibrionales</taxon>
        <taxon>Vibrionaceae</taxon>
        <taxon>Vibrio</taxon>
    </lineage>
</organism>
<reference evidence="2" key="1">
    <citation type="submission" date="2016-07" db="EMBL/GenBank/DDBJ databases">
        <title>Nontailed viruses are major unrecognized killers of bacteria in the ocean.</title>
        <authorList>
            <person name="Kauffman K."/>
            <person name="Hussain F."/>
            <person name="Yang J."/>
            <person name="Arevalo P."/>
            <person name="Brown J."/>
            <person name="Cutler M."/>
            <person name="Kelly L."/>
            <person name="Polz M.F."/>
        </authorList>
    </citation>
    <scope>NUCLEOTIDE SEQUENCE [LARGE SCALE GENOMIC DNA]</scope>
    <source>
        <strain evidence="2">10N.261.48.A1</strain>
    </source>
</reference>
<dbReference type="AlphaFoldDB" id="A0A855IS36"/>
<accession>A0A855IS36</accession>
<name>A0A855IS36_9VIBR</name>
<dbReference type="EMBL" id="MCZJ01000013">
    <property type="protein sequence ID" value="PMM58967.1"/>
    <property type="molecule type" value="Genomic_DNA"/>
</dbReference>
<sequence length="362" mass="40893">MRLSNKKFYMLGDIDSDRAIADKLNKCHDLGISVFVKVPDGCNVWAIDPKLEQLTEADVVLSESALLKKSQLNRYFFRDQEFDPFGAPRINTSELYASTKLDDIELLELTPDDVKKLVASHEVSVNTFKGVFLFDGEDDLNLCRSVPVSKYIFEVDESHNVALENKFSVVKFTGVKLKYAVCKQAATIEPKFNVPLDHIKIQNVVAQEGYILEADVSKLLFNQVDYEKSIYHLEPEYHVSSSFLELSKVGFKIYVKKDPTLSGGVSSFIGRQCHSFHTKPLREAGAFLISPKPTGRAKNKGCQFPYLKEIFDTYWQGALGLTGKEIKQRIEHVTSAIEELGINSTYAQAAEKIIRPDQYKTK</sequence>
<protein>
    <submittedName>
        <fullName evidence="1">Uncharacterized protein</fullName>
    </submittedName>
</protein>
<evidence type="ECO:0000313" key="2">
    <source>
        <dbReference type="Proteomes" id="UP000235554"/>
    </source>
</evidence>
<evidence type="ECO:0000313" key="1">
    <source>
        <dbReference type="EMBL" id="PMM58967.1"/>
    </source>
</evidence>
<comment type="caution">
    <text evidence="1">The sequence shown here is derived from an EMBL/GenBank/DDBJ whole genome shotgun (WGS) entry which is preliminary data.</text>
</comment>
<dbReference type="Proteomes" id="UP000235554">
    <property type="component" value="Unassembled WGS sequence"/>
</dbReference>